<sequence>MCLQSWHQNLSTAVIIGSKLFLGSVMMSMAIVMAGNDVGAHDDVSALDTGMGMPSRTLTLPLSGLHILLLLICFFILISITLWC</sequence>
<dbReference type="PATRIC" id="fig|1359152.3.peg.1311"/>
<name>A0A0F3NCN7_ANAPH</name>
<evidence type="ECO:0000313" key="3">
    <source>
        <dbReference type="Proteomes" id="UP000033441"/>
    </source>
</evidence>
<dbReference type="EMBL" id="LANV01000001">
    <property type="protein sequence ID" value="KJV64649.1"/>
    <property type="molecule type" value="Genomic_DNA"/>
</dbReference>
<accession>A0A0F3NCN7</accession>
<dbReference type="AlphaFoldDB" id="A0A0F3NCN7"/>
<keyword evidence="1" id="KW-0812">Transmembrane</keyword>
<keyword evidence="1" id="KW-1133">Transmembrane helix</keyword>
<reference evidence="2 3" key="1">
    <citation type="submission" date="2015-02" db="EMBL/GenBank/DDBJ databases">
        <title>Genome Sequencing of Rickettsiales.</title>
        <authorList>
            <person name="Daugherty S.C."/>
            <person name="Su Q."/>
            <person name="Abolude K."/>
            <person name="Beier-Sexton M."/>
            <person name="Carlyon J.A."/>
            <person name="Carter R."/>
            <person name="Day N.P."/>
            <person name="Dumler S.J."/>
            <person name="Dyachenko V."/>
            <person name="Godinez A."/>
            <person name="Kurtti T.J."/>
            <person name="Lichay M."/>
            <person name="Mullins K.E."/>
            <person name="Ott S."/>
            <person name="Pappas-Brown V."/>
            <person name="Paris D.H."/>
            <person name="Patel P."/>
            <person name="Richards A.L."/>
            <person name="Sadzewicz L."/>
            <person name="Sears K."/>
            <person name="Seidman D."/>
            <person name="Sengamalay N."/>
            <person name="Stenos J."/>
            <person name="Tallon L.J."/>
            <person name="Vincent G."/>
            <person name="Fraser C.M."/>
            <person name="Munderloh U."/>
            <person name="Dunning-Hotopp J.C."/>
        </authorList>
    </citation>
    <scope>NUCLEOTIDE SEQUENCE [LARGE SCALE GENOMIC DNA]</scope>
    <source>
        <strain evidence="2 3">ApMUC09</strain>
    </source>
</reference>
<gene>
    <name evidence="2" type="ORF">APHMUC_1251</name>
</gene>
<proteinExistence type="predicted"/>
<keyword evidence="1" id="KW-0472">Membrane</keyword>
<feature type="transmembrane region" description="Helical" evidence="1">
    <location>
        <begin position="12"/>
        <end position="34"/>
    </location>
</feature>
<evidence type="ECO:0000313" key="2">
    <source>
        <dbReference type="EMBL" id="KJV64649.1"/>
    </source>
</evidence>
<dbReference type="Proteomes" id="UP000033441">
    <property type="component" value="Unassembled WGS sequence"/>
</dbReference>
<feature type="transmembrane region" description="Helical" evidence="1">
    <location>
        <begin position="63"/>
        <end position="83"/>
    </location>
</feature>
<comment type="caution">
    <text evidence="2">The sequence shown here is derived from an EMBL/GenBank/DDBJ whole genome shotgun (WGS) entry which is preliminary data.</text>
</comment>
<organism evidence="2 3">
    <name type="scientific">Anaplasma phagocytophilum str. ApMUC09</name>
    <dbReference type="NCBI Taxonomy" id="1359152"/>
    <lineage>
        <taxon>Bacteria</taxon>
        <taxon>Pseudomonadati</taxon>
        <taxon>Pseudomonadota</taxon>
        <taxon>Alphaproteobacteria</taxon>
        <taxon>Rickettsiales</taxon>
        <taxon>Anaplasmataceae</taxon>
        <taxon>Anaplasma</taxon>
        <taxon>phagocytophilum group</taxon>
    </lineage>
</organism>
<evidence type="ECO:0000256" key="1">
    <source>
        <dbReference type="SAM" id="Phobius"/>
    </source>
</evidence>
<protein>
    <submittedName>
        <fullName evidence="2">Putative membrane protein</fullName>
    </submittedName>
</protein>